<evidence type="ECO:0000259" key="10">
    <source>
        <dbReference type="Pfam" id="PF00324"/>
    </source>
</evidence>
<dbReference type="InterPro" id="IPR004841">
    <property type="entry name" value="AA-permease/SLC12A_dom"/>
</dbReference>
<feature type="transmembrane region" description="Helical" evidence="9">
    <location>
        <begin position="177"/>
        <end position="198"/>
    </location>
</feature>
<dbReference type="PANTHER" id="PTHR43341">
    <property type="entry name" value="AMINO ACID PERMEASE"/>
    <property type="match status" value="1"/>
</dbReference>
<evidence type="ECO:0000256" key="8">
    <source>
        <dbReference type="SAM" id="MobiDB-lite"/>
    </source>
</evidence>
<feature type="transmembrane region" description="Helical" evidence="9">
    <location>
        <begin position="346"/>
        <end position="363"/>
    </location>
</feature>
<dbReference type="SMR" id="A0A8H6C0T7"/>
<keyword evidence="6 9" id="KW-1133">Transmembrane helix</keyword>
<dbReference type="EMBL" id="JABWAD010000022">
    <property type="protein sequence ID" value="KAF6071005.1"/>
    <property type="molecule type" value="Genomic_DNA"/>
</dbReference>
<evidence type="ECO:0000256" key="4">
    <source>
        <dbReference type="ARBA" id="ARBA00022692"/>
    </source>
</evidence>
<comment type="subcellular location">
    <subcellularLocation>
        <location evidence="1">Membrane</location>
        <topology evidence="1">Multi-pass membrane protein</topology>
    </subcellularLocation>
</comment>
<evidence type="ECO:0000313" key="12">
    <source>
        <dbReference type="Proteomes" id="UP000536275"/>
    </source>
</evidence>
<dbReference type="FunFam" id="1.20.1740.10:FF:000006">
    <property type="entry name" value="General amino acid permease"/>
    <property type="match status" value="1"/>
</dbReference>
<dbReference type="InterPro" id="IPR050524">
    <property type="entry name" value="APC_YAT"/>
</dbReference>
<evidence type="ECO:0000256" key="1">
    <source>
        <dbReference type="ARBA" id="ARBA00004141"/>
    </source>
</evidence>
<dbReference type="Pfam" id="PF00324">
    <property type="entry name" value="AA_permease"/>
    <property type="match status" value="1"/>
</dbReference>
<accession>A0A8H6C0T7</accession>
<evidence type="ECO:0000256" key="2">
    <source>
        <dbReference type="ARBA" id="ARBA00006983"/>
    </source>
</evidence>
<dbReference type="AlphaFoldDB" id="A0A8H6C0T7"/>
<feature type="compositionally biased region" description="Low complexity" evidence="8">
    <location>
        <begin position="19"/>
        <end position="30"/>
    </location>
</feature>
<feature type="transmembrane region" description="Helical" evidence="9">
    <location>
        <begin position="500"/>
        <end position="523"/>
    </location>
</feature>
<evidence type="ECO:0000256" key="3">
    <source>
        <dbReference type="ARBA" id="ARBA00022448"/>
    </source>
</evidence>
<proteinExistence type="inferred from homology"/>
<sequence>MPEDYEKYRMGSSNESHQKSVQPISSSISKSNKKTKHQTDFVQDSDIIEASSINDEFGEVKRDLKARHVSMIAIGGTIGTGLFISTGSLLHTTGPVMSLISFLFVTTICFSVTQSLGEMATYIPISGSFAQFVTRWVSKSCGAANGWLYWFSWAVTFGLELSVVGQVIQFWTDAVPLAAWISIFFVILTIFNFFPVKFYGEVEFWIASIKIIAVFGWIIYAFIMVCGAGKTGPVGFRYWRNGYAWGDGILVNNNGKYVAAFVSGLINSIFTFQGTELVAVTAGEASPRALRSAIRKVMFRILVFYVLCMLFMGLLVPYNDPKLTQDGGFTRNSPFLIAMENSGTKVLPHIFNAVIVTTIISAGNSNIYSGSRILYGLAQAGVAPKFFLRTNKGGVPFFAVAFTAAFGALGYLACSSQGNKAFTWLLNITATAGLISWGFISVSHIRFMKTLQRRGISRDTLPFKAFFMPFSAYYGMVVCFIVVLIQGFTVFWDFNASDFFTAYISVILFVVLWVGFHFFFYGFGKDSFKMSNILVPLDECDIDSGVRDINDAEFDIPPPKNAWDKFWAIVA</sequence>
<feature type="region of interest" description="Disordered" evidence="8">
    <location>
        <begin position="1"/>
        <end position="38"/>
    </location>
</feature>
<evidence type="ECO:0000256" key="6">
    <source>
        <dbReference type="ARBA" id="ARBA00022989"/>
    </source>
</evidence>
<feature type="transmembrane region" description="Helical" evidence="9">
    <location>
        <begin position="69"/>
        <end position="90"/>
    </location>
</feature>
<feature type="transmembrane region" description="Helical" evidence="9">
    <location>
        <begin position="297"/>
        <end position="318"/>
    </location>
</feature>
<feature type="transmembrane region" description="Helical" evidence="9">
    <location>
        <begin position="204"/>
        <end position="228"/>
    </location>
</feature>
<evidence type="ECO:0000256" key="9">
    <source>
        <dbReference type="SAM" id="Phobius"/>
    </source>
</evidence>
<gene>
    <name evidence="11" type="primary">CAN1</name>
    <name evidence="11" type="ORF">FOB64_002063</name>
</gene>
<keyword evidence="3" id="KW-0813">Transport</keyword>
<feature type="transmembrane region" description="Helical" evidence="9">
    <location>
        <begin position="150"/>
        <end position="170"/>
    </location>
</feature>
<keyword evidence="7 9" id="KW-0472">Membrane</keyword>
<keyword evidence="4 9" id="KW-0812">Transmembrane</keyword>
<dbReference type="PIRSF" id="PIRSF006060">
    <property type="entry name" value="AA_transporter"/>
    <property type="match status" value="1"/>
</dbReference>
<feature type="transmembrane region" description="Helical" evidence="9">
    <location>
        <begin position="394"/>
        <end position="412"/>
    </location>
</feature>
<evidence type="ECO:0000313" key="11">
    <source>
        <dbReference type="EMBL" id="KAF6071005.1"/>
    </source>
</evidence>
<feature type="transmembrane region" description="Helical" evidence="9">
    <location>
        <begin position="424"/>
        <end position="445"/>
    </location>
</feature>
<feature type="domain" description="Amino acid permease/ SLC12A" evidence="10">
    <location>
        <begin position="68"/>
        <end position="520"/>
    </location>
</feature>
<keyword evidence="5" id="KW-0029">Amino-acid transport</keyword>
<evidence type="ECO:0000256" key="7">
    <source>
        <dbReference type="ARBA" id="ARBA00023136"/>
    </source>
</evidence>
<comment type="caution">
    <text evidence="11">The sequence shown here is derived from an EMBL/GenBank/DDBJ whole genome shotgun (WGS) entry which is preliminary data.</text>
</comment>
<evidence type="ECO:0000256" key="5">
    <source>
        <dbReference type="ARBA" id="ARBA00022970"/>
    </source>
</evidence>
<dbReference type="Proteomes" id="UP000536275">
    <property type="component" value="Unassembled WGS sequence"/>
</dbReference>
<name>A0A8H6C0T7_CANAX</name>
<dbReference type="Gene3D" id="1.20.1740.10">
    <property type="entry name" value="Amino acid/polyamine transporter I"/>
    <property type="match status" value="1"/>
</dbReference>
<dbReference type="GO" id="GO:0016020">
    <property type="term" value="C:membrane"/>
    <property type="evidence" value="ECO:0007669"/>
    <property type="project" value="UniProtKB-SubCell"/>
</dbReference>
<dbReference type="GO" id="GO:0015171">
    <property type="term" value="F:amino acid transmembrane transporter activity"/>
    <property type="evidence" value="ECO:0007669"/>
    <property type="project" value="UniProtKB-ARBA"/>
</dbReference>
<comment type="similarity">
    <text evidence="2">Belongs to the amino acid-polyamine-organocation (APC) superfamily. YAT (TC 2.A.3.10) family.</text>
</comment>
<feature type="transmembrane region" description="Helical" evidence="9">
    <location>
        <begin position="466"/>
        <end position="488"/>
    </location>
</feature>
<dbReference type="InterPro" id="IPR004840">
    <property type="entry name" value="Amino_acid_permease_CS"/>
</dbReference>
<dbReference type="PROSITE" id="PS00218">
    <property type="entry name" value="AMINO_ACID_PERMEASE_1"/>
    <property type="match status" value="1"/>
</dbReference>
<organism evidence="11 12">
    <name type="scientific">Candida albicans</name>
    <name type="common">Yeast</name>
    <dbReference type="NCBI Taxonomy" id="5476"/>
    <lineage>
        <taxon>Eukaryota</taxon>
        <taxon>Fungi</taxon>
        <taxon>Dikarya</taxon>
        <taxon>Ascomycota</taxon>
        <taxon>Saccharomycotina</taxon>
        <taxon>Pichiomycetes</taxon>
        <taxon>Debaryomycetaceae</taxon>
        <taxon>Candida/Lodderomyces clade</taxon>
        <taxon>Candida</taxon>
    </lineage>
</organism>
<dbReference type="PANTHER" id="PTHR43341:SF4">
    <property type="entry name" value="ARGININE PERMEASE CAN1-RELATED"/>
    <property type="match status" value="1"/>
</dbReference>
<protein>
    <submittedName>
        <fullName evidence="11">Lysine/arginine permease CAN1</fullName>
    </submittedName>
</protein>
<reference evidence="11 12" key="1">
    <citation type="submission" date="2020-03" db="EMBL/GenBank/DDBJ databases">
        <title>FDA dAtabase for Regulatory Grade micrObial Sequences (FDA-ARGOS): Supporting development and validation of Infectious Disease Dx tests.</title>
        <authorList>
            <person name="Campos J."/>
            <person name="Goldberg B."/>
            <person name="Tallon L."/>
            <person name="Sadzewicz L."/>
            <person name="Vavikolanu K."/>
            <person name="Mehta A."/>
            <person name="Aluvathingal J."/>
            <person name="Nadendla S."/>
            <person name="Nandy P."/>
            <person name="Geyer C."/>
            <person name="Yan Y."/>
            <person name="Sichtig H."/>
        </authorList>
    </citation>
    <scope>NUCLEOTIDE SEQUENCE [LARGE SCALE GENOMIC DNA]</scope>
    <source>
        <strain evidence="11 12">FDAARGOS_656</strain>
    </source>
</reference>